<dbReference type="OrthoDB" id="5477979at2"/>
<feature type="region of interest" description="Disordered" evidence="1">
    <location>
        <begin position="116"/>
        <end position="135"/>
    </location>
</feature>
<organism evidence="2 3">
    <name type="scientific">Myxococcus llanfairpwllgwyngyllgogerychwyrndrobwllllantysiliogogogochensis</name>
    <dbReference type="NCBI Taxonomy" id="2590453"/>
    <lineage>
        <taxon>Bacteria</taxon>
        <taxon>Pseudomonadati</taxon>
        <taxon>Myxococcota</taxon>
        <taxon>Myxococcia</taxon>
        <taxon>Myxococcales</taxon>
        <taxon>Cystobacterineae</taxon>
        <taxon>Myxococcaceae</taxon>
        <taxon>Myxococcus</taxon>
    </lineage>
</organism>
<gene>
    <name evidence="2" type="ORF">FJV41_03645</name>
</gene>
<evidence type="ECO:0000313" key="2">
    <source>
        <dbReference type="EMBL" id="TQF17389.1"/>
    </source>
</evidence>
<protein>
    <submittedName>
        <fullName evidence="2">Uncharacterized protein</fullName>
    </submittedName>
</protein>
<dbReference type="RefSeq" id="WP_141640990.1">
    <property type="nucleotide sequence ID" value="NZ_VIFM01000008.1"/>
</dbReference>
<name>A0A540X889_9BACT</name>
<accession>A0A540X889</accession>
<proteinExistence type="predicted"/>
<feature type="region of interest" description="Disordered" evidence="1">
    <location>
        <begin position="683"/>
        <end position="710"/>
    </location>
</feature>
<evidence type="ECO:0000313" key="3">
    <source>
        <dbReference type="Proteomes" id="UP000315369"/>
    </source>
</evidence>
<dbReference type="EMBL" id="VIFM01000008">
    <property type="protein sequence ID" value="TQF17389.1"/>
    <property type="molecule type" value="Genomic_DNA"/>
</dbReference>
<dbReference type="AlphaFoldDB" id="A0A540X889"/>
<evidence type="ECO:0000256" key="1">
    <source>
        <dbReference type="SAM" id="MobiDB-lite"/>
    </source>
</evidence>
<sequence>MALPWENGALRGTRVRCPGCTRFNTPGIRCPNCACGPVPPEHYGAARMLLHAGVDRFSVVGRLEALEPSLSWQLESQYAARWADVLRVVADVRECQPFLTLPDFAEDAEDRWAEQLPWTQPPVPESSSDEDDEDSLAAMFQRSQAPELRQLAALAKVQLRQDTRDMFSTVLSCLYQEGRAAMEAALALTRWRVWSRTRLQRQQRELIERHARDIFAGFPEHTARAAVAWVRATGKPPEVDLLFALREGLRSPDEDLRFECALVLRDEPGLLAALDSEDAEVVTEARGALASLGSSALLERLRETGDAAFVRDVLRRLPSPPTLEMLDAVLAVSAREPDALADAVQSWARNMPFERLSPEVQARWGAWARDTLGTWPARNVMRWLEWATEEREARATPAARAFHDAAVRALRVAPSSERAELVRAGAFTSLLALGDVEELTLVHSWARDAACAKELLDLLVSLPGRLDRLAPELGRGRSARLLMAAWERPARAAVLAPLVKAVRSWSGISGREELIDAVWLRFQRHPSERAELLAAFTPWRQELWERQLAAEPDAIATFETWWRADSQLHLPGLVGWLLGDVPAQTLAERLPVVWAAAEARVDAWPRSTSHAVSSASAPLNNALRQGHDFLIPDVERFMAWLPDFERRVREAPVAEAESSYHRDLLEDIHVDVKMMGEYLERRRDEEERRRQDELRRRVEESRRRDQQRQIELAQREADRIRQEQEDHRARLMSAVAQMGTPMSPERWFQSSPRVDAQDLDTEVILPGATLGTLLEYARVLKAMSVCGNSLEVFEARGLSIADWSTEAQAWIQAMMRRPELSVRFAQLLTAPWN</sequence>
<dbReference type="Proteomes" id="UP000315369">
    <property type="component" value="Unassembled WGS sequence"/>
</dbReference>
<reference evidence="2 3" key="1">
    <citation type="submission" date="2019-06" db="EMBL/GenBank/DDBJ databases">
        <authorList>
            <person name="Livingstone P."/>
            <person name="Whitworth D."/>
        </authorList>
    </citation>
    <scope>NUCLEOTIDE SEQUENCE [LARGE SCALE GENOMIC DNA]</scope>
    <source>
        <strain evidence="2 3">AM401</strain>
    </source>
</reference>
<comment type="caution">
    <text evidence="2">The sequence shown here is derived from an EMBL/GenBank/DDBJ whole genome shotgun (WGS) entry which is preliminary data.</text>
</comment>
<keyword evidence="3" id="KW-1185">Reference proteome</keyword>